<evidence type="ECO:0000313" key="3">
    <source>
        <dbReference type="Proteomes" id="UP000018936"/>
    </source>
</evidence>
<sequence>EGGRKEEREGKWKKKGREGGRKEGGKGREGRKEEREEGRKGGREEGRKQGNEREGREEGRRKGKGGRKEIRKEGGRERNGKGREGEKGRRKREKERKKERKKERIVKELGGKLVRGERNQELRRPGRHINRVWEAAEGRSGQEPPAERMDGMKTESKGPADGGGSWKEPLGHLHGREASLVEFKRKKAWLTGDPDGGKDLDRKGRGGKKERERKEKEKKEERKSKKREREKGKKKEKEKREKGRKEGRKRKEIGKREKERKKEKKKRERERKKEKERKRKREKERKKERKRRKEGRKEGRKGKREGRKDGRKEREKGGKEGREGGWEEGWEIRKEGRMVDAFGLPWMVCQTLPADWAKNSPLPSFYPAALTTRPYVWKVCVCVHAHVPALIMHCTCAPHPPEHACAIPLCITCLCACVHVSRAPPSLVRLIPDNQLAGGRSTCVRSGSVPDDGLCASRNGSLCHFRHSVVVSRQQSSCGSTGDSGVRLQSNGPSFKKIKASRESDVFLQEAKTF</sequence>
<feature type="compositionally biased region" description="Basic and acidic residues" evidence="1">
    <location>
        <begin position="306"/>
        <end position="327"/>
    </location>
</feature>
<feature type="non-terminal residue" evidence="2">
    <location>
        <position position="1"/>
    </location>
</feature>
<name>V8N4F5_OPHHA</name>
<feature type="region of interest" description="Disordered" evidence="1">
    <location>
        <begin position="1"/>
        <end position="327"/>
    </location>
</feature>
<evidence type="ECO:0000256" key="1">
    <source>
        <dbReference type="SAM" id="MobiDB-lite"/>
    </source>
</evidence>
<feature type="compositionally biased region" description="Basic and acidic residues" evidence="1">
    <location>
        <begin position="1"/>
        <end position="10"/>
    </location>
</feature>
<comment type="caution">
    <text evidence="2">The sequence shown here is derived from an EMBL/GenBank/DDBJ whole genome shotgun (WGS) entry which is preliminary data.</text>
</comment>
<protein>
    <submittedName>
        <fullName evidence="2">Zinc finger CCCH domain-containing protein 13</fullName>
    </submittedName>
</protein>
<dbReference type="Proteomes" id="UP000018936">
    <property type="component" value="Unassembled WGS sequence"/>
</dbReference>
<dbReference type="EMBL" id="AZIM01019287">
    <property type="protein sequence ID" value="ETE56528.1"/>
    <property type="molecule type" value="Genomic_DNA"/>
</dbReference>
<proteinExistence type="predicted"/>
<organism evidence="2 3">
    <name type="scientific">Ophiophagus hannah</name>
    <name type="common">King cobra</name>
    <name type="synonym">Naja hannah</name>
    <dbReference type="NCBI Taxonomy" id="8665"/>
    <lineage>
        <taxon>Eukaryota</taxon>
        <taxon>Metazoa</taxon>
        <taxon>Chordata</taxon>
        <taxon>Craniata</taxon>
        <taxon>Vertebrata</taxon>
        <taxon>Euteleostomi</taxon>
        <taxon>Lepidosauria</taxon>
        <taxon>Squamata</taxon>
        <taxon>Bifurcata</taxon>
        <taxon>Unidentata</taxon>
        <taxon>Episquamata</taxon>
        <taxon>Toxicofera</taxon>
        <taxon>Serpentes</taxon>
        <taxon>Colubroidea</taxon>
        <taxon>Elapidae</taxon>
        <taxon>Elapinae</taxon>
        <taxon>Ophiophagus</taxon>
    </lineage>
</organism>
<feature type="compositionally biased region" description="Basic residues" evidence="1">
    <location>
        <begin position="88"/>
        <end position="104"/>
    </location>
</feature>
<feature type="compositionally biased region" description="Basic and acidic residues" evidence="1">
    <location>
        <begin position="195"/>
        <end position="244"/>
    </location>
</feature>
<keyword evidence="3" id="KW-1185">Reference proteome</keyword>
<feature type="compositionally biased region" description="Basic and acidic residues" evidence="1">
    <location>
        <begin position="145"/>
        <end position="158"/>
    </location>
</feature>
<feature type="non-terminal residue" evidence="2">
    <location>
        <position position="514"/>
    </location>
</feature>
<feature type="compositionally biased region" description="Basic and acidic residues" evidence="1">
    <location>
        <begin position="17"/>
        <end position="87"/>
    </location>
</feature>
<accession>V8N4F5</accession>
<gene>
    <name evidence="2" type="primary">ZC3H13</name>
    <name evidence="2" type="ORF">L345_17761</name>
</gene>
<feature type="compositionally biased region" description="Basic and acidic residues" evidence="1">
    <location>
        <begin position="105"/>
        <end position="124"/>
    </location>
</feature>
<dbReference type="AlphaFoldDB" id="V8N4F5"/>
<feature type="compositionally biased region" description="Basic residues" evidence="1">
    <location>
        <begin position="245"/>
        <end position="305"/>
    </location>
</feature>
<reference evidence="2 3" key="1">
    <citation type="journal article" date="2013" name="Proc. Natl. Acad. Sci. U.S.A.">
        <title>The king cobra genome reveals dynamic gene evolution and adaptation in the snake venom system.</title>
        <authorList>
            <person name="Vonk F.J."/>
            <person name="Casewell N.R."/>
            <person name="Henkel C.V."/>
            <person name="Heimberg A.M."/>
            <person name="Jansen H.J."/>
            <person name="McCleary R.J."/>
            <person name="Kerkkamp H.M."/>
            <person name="Vos R.A."/>
            <person name="Guerreiro I."/>
            <person name="Calvete J.J."/>
            <person name="Wuster W."/>
            <person name="Woods A.E."/>
            <person name="Logan J.M."/>
            <person name="Harrison R.A."/>
            <person name="Castoe T.A."/>
            <person name="de Koning A.P."/>
            <person name="Pollock D.D."/>
            <person name="Yandell M."/>
            <person name="Calderon D."/>
            <person name="Renjifo C."/>
            <person name="Currier R.B."/>
            <person name="Salgado D."/>
            <person name="Pla D."/>
            <person name="Sanz L."/>
            <person name="Hyder A.S."/>
            <person name="Ribeiro J.M."/>
            <person name="Arntzen J.W."/>
            <person name="van den Thillart G.E."/>
            <person name="Boetzer M."/>
            <person name="Pirovano W."/>
            <person name="Dirks R.P."/>
            <person name="Spaink H.P."/>
            <person name="Duboule D."/>
            <person name="McGlinn E."/>
            <person name="Kini R.M."/>
            <person name="Richardson M.K."/>
        </authorList>
    </citation>
    <scope>NUCLEOTIDE SEQUENCE</scope>
    <source>
        <tissue evidence="2">Blood</tissue>
    </source>
</reference>
<evidence type="ECO:0000313" key="2">
    <source>
        <dbReference type="EMBL" id="ETE56528.1"/>
    </source>
</evidence>
<feature type="compositionally biased region" description="Basic and acidic residues" evidence="1">
    <location>
        <begin position="169"/>
        <end position="183"/>
    </location>
</feature>